<reference evidence="1 2" key="1">
    <citation type="submission" date="2019-01" db="EMBL/GenBank/DDBJ databases">
        <authorList>
            <person name="Sayadi A."/>
        </authorList>
    </citation>
    <scope>NUCLEOTIDE SEQUENCE [LARGE SCALE GENOMIC DNA]</scope>
</reference>
<dbReference type="Proteomes" id="UP000410492">
    <property type="component" value="Unassembled WGS sequence"/>
</dbReference>
<evidence type="ECO:0000313" key="1">
    <source>
        <dbReference type="EMBL" id="VEN54135.1"/>
    </source>
</evidence>
<dbReference type="AlphaFoldDB" id="A0A653D2E9"/>
<sequence length="331" mass="36813">MRILEESITSLISASKSEMIEFIATKLKVSEVSSSVERMPYSAALRGKPAVIIKPKDNKQTTQITKTDMLQHINPATENLQISGVKNVRNGGLLVGCSSDNDSAKLKKMVTEKLADKYEISDVSSFSPRIRVSGMTEKPSVANFVDTLRSQNKGIIGDNFSCKILEIKPIRKCNDVFQALLQVDIETYNRIMSIGNECKKVADTLKMDEFFFNTKFVEAMRNEQAIKKASVEFNKKTWQFSLPEPSGSGTATCADDVLLVTRNRKEMEEITLQLVNAAEQVLLEFNIKVEIKENSENSNSSGYSEGEKTVITKVKNCRQISSETAAIGQEV</sequence>
<dbReference type="OrthoDB" id="6774308at2759"/>
<gene>
    <name evidence="1" type="ORF">CALMAC_LOCUS13700</name>
</gene>
<organism evidence="1 2">
    <name type="scientific">Callosobruchus maculatus</name>
    <name type="common">Southern cowpea weevil</name>
    <name type="synonym">Pulse bruchid</name>
    <dbReference type="NCBI Taxonomy" id="64391"/>
    <lineage>
        <taxon>Eukaryota</taxon>
        <taxon>Metazoa</taxon>
        <taxon>Ecdysozoa</taxon>
        <taxon>Arthropoda</taxon>
        <taxon>Hexapoda</taxon>
        <taxon>Insecta</taxon>
        <taxon>Pterygota</taxon>
        <taxon>Neoptera</taxon>
        <taxon>Endopterygota</taxon>
        <taxon>Coleoptera</taxon>
        <taxon>Polyphaga</taxon>
        <taxon>Cucujiformia</taxon>
        <taxon>Chrysomeloidea</taxon>
        <taxon>Chrysomelidae</taxon>
        <taxon>Bruchinae</taxon>
        <taxon>Bruchini</taxon>
        <taxon>Callosobruchus</taxon>
    </lineage>
</organism>
<dbReference type="EMBL" id="CAACVG010009762">
    <property type="protein sequence ID" value="VEN54135.1"/>
    <property type="molecule type" value="Genomic_DNA"/>
</dbReference>
<keyword evidence="2" id="KW-1185">Reference proteome</keyword>
<evidence type="ECO:0000313" key="2">
    <source>
        <dbReference type="Proteomes" id="UP000410492"/>
    </source>
</evidence>
<accession>A0A653D2E9</accession>
<proteinExistence type="predicted"/>
<protein>
    <submittedName>
        <fullName evidence="1">Uncharacterized protein</fullName>
    </submittedName>
</protein>
<name>A0A653D2E9_CALMS</name>